<dbReference type="PROSITE" id="PS00677">
    <property type="entry name" value="DAO"/>
    <property type="match status" value="1"/>
</dbReference>
<gene>
    <name evidence="8" type="ORF">B0H15DRAFT_840324</name>
</gene>
<dbReference type="GO" id="GO:0019478">
    <property type="term" value="P:D-amino acid catabolic process"/>
    <property type="evidence" value="ECO:0007669"/>
    <property type="project" value="TreeGrafter"/>
</dbReference>
<keyword evidence="5" id="KW-0560">Oxidoreductase</keyword>
<keyword evidence="9" id="KW-1185">Reference proteome</keyword>
<dbReference type="Gene3D" id="3.30.9.10">
    <property type="entry name" value="D-Amino Acid Oxidase, subunit A, domain 2"/>
    <property type="match status" value="1"/>
</dbReference>
<proteinExistence type="inferred from homology"/>
<feature type="binding site" evidence="6">
    <location>
        <position position="341"/>
    </location>
    <ligand>
        <name>D-dopa</name>
        <dbReference type="ChEBI" id="CHEBI:149689"/>
    </ligand>
</feature>
<reference evidence="8" key="1">
    <citation type="submission" date="2023-03" db="EMBL/GenBank/DDBJ databases">
        <title>Massive genome expansion in bonnet fungi (Mycena s.s.) driven by repeated elements and novel gene families across ecological guilds.</title>
        <authorList>
            <consortium name="Lawrence Berkeley National Laboratory"/>
            <person name="Harder C.B."/>
            <person name="Miyauchi S."/>
            <person name="Viragh M."/>
            <person name="Kuo A."/>
            <person name="Thoen E."/>
            <person name="Andreopoulos B."/>
            <person name="Lu D."/>
            <person name="Skrede I."/>
            <person name="Drula E."/>
            <person name="Henrissat B."/>
            <person name="Morin E."/>
            <person name="Kohler A."/>
            <person name="Barry K."/>
            <person name="LaButti K."/>
            <person name="Morin E."/>
            <person name="Salamov A."/>
            <person name="Lipzen A."/>
            <person name="Mereny Z."/>
            <person name="Hegedus B."/>
            <person name="Baldrian P."/>
            <person name="Stursova M."/>
            <person name="Weitz H."/>
            <person name="Taylor A."/>
            <person name="Grigoriev I.V."/>
            <person name="Nagy L.G."/>
            <person name="Martin F."/>
            <person name="Kauserud H."/>
        </authorList>
    </citation>
    <scope>NUCLEOTIDE SEQUENCE</scope>
    <source>
        <strain evidence="8">CBHHK173m</strain>
    </source>
</reference>
<dbReference type="SUPFAM" id="SSF54373">
    <property type="entry name" value="FAD-linked reductases, C-terminal domain"/>
    <property type="match status" value="1"/>
</dbReference>
<protein>
    <submittedName>
        <fullName evidence="8">D-aspartate oxidase</fullName>
    </submittedName>
</protein>
<dbReference type="Proteomes" id="UP001222325">
    <property type="component" value="Unassembled WGS sequence"/>
</dbReference>
<evidence type="ECO:0000256" key="4">
    <source>
        <dbReference type="ARBA" id="ARBA00022827"/>
    </source>
</evidence>
<feature type="binding site" evidence="6">
    <location>
        <position position="167"/>
    </location>
    <ligand>
        <name>FAD</name>
        <dbReference type="ChEBI" id="CHEBI:57692"/>
    </ligand>
</feature>
<dbReference type="InterPro" id="IPR006076">
    <property type="entry name" value="FAD-dep_OxRdtase"/>
</dbReference>
<accession>A0AAD6U3K2</accession>
<evidence type="ECO:0000256" key="3">
    <source>
        <dbReference type="ARBA" id="ARBA00022630"/>
    </source>
</evidence>
<dbReference type="Gene3D" id="3.40.50.720">
    <property type="entry name" value="NAD(P)-binding Rossmann-like Domain"/>
    <property type="match status" value="1"/>
</dbReference>
<feature type="binding site" evidence="6">
    <location>
        <position position="198"/>
    </location>
    <ligand>
        <name>FAD</name>
        <dbReference type="ChEBI" id="CHEBI:57692"/>
    </ligand>
</feature>
<feature type="binding site" evidence="6">
    <location>
        <position position="310"/>
    </location>
    <ligand>
        <name>D-dopa</name>
        <dbReference type="ChEBI" id="CHEBI:149689"/>
    </ligand>
</feature>
<evidence type="ECO:0000259" key="7">
    <source>
        <dbReference type="Pfam" id="PF01266"/>
    </source>
</evidence>
<organism evidence="8 9">
    <name type="scientific">Mycena belliarum</name>
    <dbReference type="NCBI Taxonomy" id="1033014"/>
    <lineage>
        <taxon>Eukaryota</taxon>
        <taxon>Fungi</taxon>
        <taxon>Dikarya</taxon>
        <taxon>Basidiomycota</taxon>
        <taxon>Agaricomycotina</taxon>
        <taxon>Agaricomycetes</taxon>
        <taxon>Agaricomycetidae</taxon>
        <taxon>Agaricales</taxon>
        <taxon>Marasmiineae</taxon>
        <taxon>Mycenaceae</taxon>
        <taxon>Mycena</taxon>
    </lineage>
</organism>
<dbReference type="SUPFAM" id="SSF51971">
    <property type="entry name" value="Nucleotide-binding domain"/>
    <property type="match status" value="1"/>
</dbReference>
<evidence type="ECO:0000256" key="6">
    <source>
        <dbReference type="PIRSR" id="PIRSR000189-1"/>
    </source>
</evidence>
<name>A0AAD6U3K2_9AGAR</name>
<evidence type="ECO:0000256" key="2">
    <source>
        <dbReference type="ARBA" id="ARBA00006730"/>
    </source>
</evidence>
<feature type="binding site" evidence="6">
    <location>
        <begin position="48"/>
        <end position="49"/>
    </location>
    <ligand>
        <name>FAD</name>
        <dbReference type="ChEBI" id="CHEBI:57692"/>
    </ligand>
</feature>
<dbReference type="InterPro" id="IPR023209">
    <property type="entry name" value="DAO"/>
</dbReference>
<dbReference type="GO" id="GO:0005737">
    <property type="term" value="C:cytoplasm"/>
    <property type="evidence" value="ECO:0007669"/>
    <property type="project" value="TreeGrafter"/>
</dbReference>
<dbReference type="AlphaFoldDB" id="A0AAD6U3K2"/>
<evidence type="ECO:0000313" key="8">
    <source>
        <dbReference type="EMBL" id="KAJ7089309.1"/>
    </source>
</evidence>
<evidence type="ECO:0000256" key="1">
    <source>
        <dbReference type="ARBA" id="ARBA00001974"/>
    </source>
</evidence>
<sequence>MEKLELEVFVIGSGVIGLSTAIRALEAGYNVTIFAEIFPGDPKTIEYTSFWAGANHISVATYSDLMHQLERETMQTFLDLIKEDPLVPVMTRPQINYTETMTPEIQNQFNHICQFYPDSRSLDAGELPKNVVAGVTFTTICVDVPRYLPYLMERFLRAGGKACRAKVSSLSSLISESYHHPTIPRSSNPKSAAVINCTGLGALSLGDVLDTDVFPTRGETLIIRAPWVHHGMTYYNENGDISYIIPRQSGDVILGGTFQVDDWHPTSRPETVRAIKERGIRAYPELLPAGKRANPDINDLDVVAECVGLRTTRKGGIRLETTSLDVDGQTFPVIHNYGHGGAGYQTSWGSAKHAIDLLQATLKR</sequence>
<dbReference type="PIRSF" id="PIRSF000189">
    <property type="entry name" value="D-aa_oxidase"/>
    <property type="match status" value="1"/>
</dbReference>
<keyword evidence="4 6" id="KW-0274">FAD</keyword>
<evidence type="ECO:0000313" key="9">
    <source>
        <dbReference type="Proteomes" id="UP001222325"/>
    </source>
</evidence>
<keyword evidence="3" id="KW-0285">Flavoprotein</keyword>
<dbReference type="GO" id="GO:0071949">
    <property type="term" value="F:FAD binding"/>
    <property type="evidence" value="ECO:0007669"/>
    <property type="project" value="InterPro"/>
</dbReference>
<dbReference type="InterPro" id="IPR006181">
    <property type="entry name" value="D-amino_acid_oxidase_CS"/>
</dbReference>
<dbReference type="Pfam" id="PF01266">
    <property type="entry name" value="DAO"/>
    <property type="match status" value="1"/>
</dbReference>
<dbReference type="PANTHER" id="PTHR11530">
    <property type="entry name" value="D-AMINO ACID OXIDASE"/>
    <property type="match status" value="1"/>
</dbReference>
<dbReference type="PANTHER" id="PTHR11530:SF11">
    <property type="entry name" value="D-ASPARTATE OXIDASE"/>
    <property type="match status" value="1"/>
</dbReference>
<comment type="cofactor">
    <cofactor evidence="1 6">
        <name>FAD</name>
        <dbReference type="ChEBI" id="CHEBI:57692"/>
    </cofactor>
</comment>
<comment type="caution">
    <text evidence="8">The sequence shown here is derived from an EMBL/GenBank/DDBJ whole genome shotgun (WGS) entry which is preliminary data.</text>
</comment>
<dbReference type="EMBL" id="JARJCN010000024">
    <property type="protein sequence ID" value="KAJ7089309.1"/>
    <property type="molecule type" value="Genomic_DNA"/>
</dbReference>
<comment type="similarity">
    <text evidence="2">Belongs to the DAMOX/DASOX family.</text>
</comment>
<dbReference type="GO" id="GO:0003884">
    <property type="term" value="F:D-amino-acid oxidase activity"/>
    <property type="evidence" value="ECO:0007669"/>
    <property type="project" value="InterPro"/>
</dbReference>
<evidence type="ECO:0000256" key="5">
    <source>
        <dbReference type="ARBA" id="ARBA00023002"/>
    </source>
</evidence>
<feature type="domain" description="FAD dependent oxidoreductase" evidence="7">
    <location>
        <begin position="8"/>
        <end position="357"/>
    </location>
</feature>